<dbReference type="PANTHER" id="PTHR31111">
    <property type="entry name" value="BNAA05G37150D PROTEIN-RELATED"/>
    <property type="match status" value="1"/>
</dbReference>
<sequence length="299" mass="34220">MEKLKQQFSKDRLITPSSNSVRNYIDSIPVDLLIDILSRFPPKSIARFYSVSRLWESILRCPDFTELYLTKSVARRRLFFALKVNTELLVFSSPQPQIPDENSSLVVEATPYKCFPKTFPTEICTALGGLVFLGTFLSRQPLVIVNPLTGEFITLPKLKTIGTKRFSFGYDPISKKFKVLCVTWSPCGTLSNIHQVLTLETGERLWRTIHDPVIPRYSINYDAICINGVLYSEAYYQGSSKIVCFDFKIEKVSFVNIDGMCNLRLFNCKGKLGVHQYDVQSRNEKLVFHVPKVYAYCHP</sequence>
<dbReference type="SUPFAM" id="SSF81383">
    <property type="entry name" value="F-box domain"/>
    <property type="match status" value="1"/>
</dbReference>
<dbReference type="NCBIfam" id="TIGR01640">
    <property type="entry name" value="F_box_assoc_1"/>
    <property type="match status" value="1"/>
</dbReference>
<dbReference type="ExpressionAtlas" id="A0A5S9WLX9">
    <property type="expression patterns" value="baseline"/>
</dbReference>
<gene>
    <name evidence="2" type="ORF">C24_LOCUS4345</name>
</gene>
<name>A0A5S9WLX9_ARATH</name>
<evidence type="ECO:0000313" key="3">
    <source>
        <dbReference type="Proteomes" id="UP000434276"/>
    </source>
</evidence>
<feature type="domain" description="F-box" evidence="1">
    <location>
        <begin position="22"/>
        <end position="71"/>
    </location>
</feature>
<evidence type="ECO:0000313" key="2">
    <source>
        <dbReference type="EMBL" id="CAA0291781.1"/>
    </source>
</evidence>
<protein>
    <recommendedName>
        <fullName evidence="1">F-box domain-containing protein</fullName>
    </recommendedName>
</protein>
<proteinExistence type="predicted"/>
<accession>A0A5S9WLX9</accession>
<dbReference type="PANTHER" id="PTHR31111:SF65">
    <property type="entry name" value="F-BOX DOMAIN-CONTAINING PROTEIN"/>
    <property type="match status" value="1"/>
</dbReference>
<dbReference type="Gene3D" id="1.20.1280.50">
    <property type="match status" value="1"/>
</dbReference>
<dbReference type="InterPro" id="IPR036047">
    <property type="entry name" value="F-box-like_dom_sf"/>
</dbReference>
<dbReference type="Proteomes" id="UP000434276">
    <property type="component" value="Unassembled WGS sequence"/>
</dbReference>
<organism evidence="2 3">
    <name type="scientific">Arabidopsis thaliana</name>
    <name type="common">Mouse-ear cress</name>
    <dbReference type="NCBI Taxonomy" id="3702"/>
    <lineage>
        <taxon>Eukaryota</taxon>
        <taxon>Viridiplantae</taxon>
        <taxon>Streptophyta</taxon>
        <taxon>Embryophyta</taxon>
        <taxon>Tracheophyta</taxon>
        <taxon>Spermatophyta</taxon>
        <taxon>Magnoliopsida</taxon>
        <taxon>eudicotyledons</taxon>
        <taxon>Gunneridae</taxon>
        <taxon>Pentapetalae</taxon>
        <taxon>rosids</taxon>
        <taxon>malvids</taxon>
        <taxon>Brassicales</taxon>
        <taxon>Brassicaceae</taxon>
        <taxon>Camelineae</taxon>
        <taxon>Arabidopsis</taxon>
    </lineage>
</organism>
<dbReference type="InterPro" id="IPR013187">
    <property type="entry name" value="F-box-assoc_dom_typ3"/>
</dbReference>
<dbReference type="InterPro" id="IPR017451">
    <property type="entry name" value="F-box-assoc_interact_dom"/>
</dbReference>
<dbReference type="Pfam" id="PF00646">
    <property type="entry name" value="F-box"/>
    <property type="match status" value="1"/>
</dbReference>
<dbReference type="EMBL" id="CACSHJ010000087">
    <property type="protein sequence ID" value="CAA0291781.1"/>
    <property type="molecule type" value="Genomic_DNA"/>
</dbReference>
<dbReference type="Pfam" id="PF08268">
    <property type="entry name" value="FBA_3"/>
    <property type="match status" value="1"/>
</dbReference>
<dbReference type="AlphaFoldDB" id="A0A5S9WLX9"/>
<reference evidence="2 3" key="1">
    <citation type="submission" date="2019-12" db="EMBL/GenBank/DDBJ databases">
        <authorList>
            <person name="Jiao W.-B."/>
            <person name="Schneeberger K."/>
        </authorList>
    </citation>
    <scope>NUCLEOTIDE SEQUENCE [LARGE SCALE GENOMIC DNA]</scope>
    <source>
        <strain evidence="3">cv. C24</strain>
    </source>
</reference>
<dbReference type="PROSITE" id="PS50181">
    <property type="entry name" value="FBOX"/>
    <property type="match status" value="1"/>
</dbReference>
<dbReference type="InterPro" id="IPR001810">
    <property type="entry name" value="F-box_dom"/>
</dbReference>
<evidence type="ECO:0000259" key="1">
    <source>
        <dbReference type="PROSITE" id="PS50181"/>
    </source>
</evidence>
<dbReference type="OrthoDB" id="1074445at2759"/>